<evidence type="ECO:0000313" key="3">
    <source>
        <dbReference type="EMBL" id="SNS21525.1"/>
    </source>
</evidence>
<dbReference type="InterPro" id="IPR029058">
    <property type="entry name" value="AB_hydrolase_fold"/>
</dbReference>
<dbReference type="RefSeq" id="WP_089373381.1">
    <property type="nucleotide sequence ID" value="NZ_BMEP01000009.1"/>
</dbReference>
<evidence type="ECO:0000313" key="4">
    <source>
        <dbReference type="Proteomes" id="UP000198379"/>
    </source>
</evidence>
<dbReference type="Proteomes" id="UP000198379">
    <property type="component" value="Unassembled WGS sequence"/>
</dbReference>
<dbReference type="Pfam" id="PF12146">
    <property type="entry name" value="Hydrolase_4"/>
    <property type="match status" value="1"/>
</dbReference>
<dbReference type="Pfam" id="PF01738">
    <property type="entry name" value="DLH"/>
    <property type="match status" value="1"/>
</dbReference>
<sequence>MKRITVITLLFLIITTVKAQSNRQLLDFEFEGVTLNGVLNLPKDQKPKGIILIIHGSGKTNAVAQEWYLDIRETIVKTGYATYMWDKMGCGKSEGTFNYNQSVQNSALEAIAAIHMLQKNQESASNTIGLYGGSRAGWINPIIINEYKDVAFWISVSGVDDKENFSYLLEENLRIEGLPKDSINLIVDQWLEGIKIAHSGGSFEAYMNATKDLQNNALWKRFVKENYGKMNEEAYTGFQVPLMKETLDEETGLPIYIEDFDKILSNVKIPVLALFGETDTNVDWKKTKSLYKKTIGQNTSLTITSFPNCNHNILECKTGGIYEFRDNNLPYKRCDGFLDAIENWLQAK</sequence>
<dbReference type="InterPro" id="IPR022742">
    <property type="entry name" value="Hydrolase_4"/>
</dbReference>
<name>A0A239CMY4_9FLAO</name>
<evidence type="ECO:0008006" key="5">
    <source>
        <dbReference type="Google" id="ProtNLM"/>
    </source>
</evidence>
<dbReference type="PANTHER" id="PTHR43265">
    <property type="entry name" value="ESTERASE ESTD"/>
    <property type="match status" value="1"/>
</dbReference>
<organism evidence="3 4">
    <name type="scientific">Dokdonia pacifica</name>
    <dbReference type="NCBI Taxonomy" id="1627892"/>
    <lineage>
        <taxon>Bacteria</taxon>
        <taxon>Pseudomonadati</taxon>
        <taxon>Bacteroidota</taxon>
        <taxon>Flavobacteriia</taxon>
        <taxon>Flavobacteriales</taxon>
        <taxon>Flavobacteriaceae</taxon>
        <taxon>Dokdonia</taxon>
    </lineage>
</organism>
<feature type="domain" description="Dienelactone hydrolase" evidence="1">
    <location>
        <begin position="265"/>
        <end position="315"/>
    </location>
</feature>
<protein>
    <recommendedName>
        <fullName evidence="5">Serine aminopeptidase S33 domain-containing protein</fullName>
    </recommendedName>
</protein>
<feature type="domain" description="Serine aminopeptidase S33" evidence="2">
    <location>
        <begin position="45"/>
        <end position="150"/>
    </location>
</feature>
<dbReference type="InterPro" id="IPR053145">
    <property type="entry name" value="AB_hydrolase_Est10"/>
</dbReference>
<dbReference type="EMBL" id="FZNY01000008">
    <property type="protein sequence ID" value="SNS21525.1"/>
    <property type="molecule type" value="Genomic_DNA"/>
</dbReference>
<proteinExistence type="predicted"/>
<accession>A0A239CMY4</accession>
<dbReference type="SUPFAM" id="SSF53474">
    <property type="entry name" value="alpha/beta-Hydrolases"/>
    <property type="match status" value="1"/>
</dbReference>
<gene>
    <name evidence="3" type="ORF">SAMN06265376_10898</name>
</gene>
<dbReference type="OrthoDB" id="9809549at2"/>
<evidence type="ECO:0000259" key="1">
    <source>
        <dbReference type="Pfam" id="PF01738"/>
    </source>
</evidence>
<dbReference type="InterPro" id="IPR002925">
    <property type="entry name" value="Dienelactn_hydro"/>
</dbReference>
<evidence type="ECO:0000259" key="2">
    <source>
        <dbReference type="Pfam" id="PF12146"/>
    </source>
</evidence>
<dbReference type="Gene3D" id="3.40.50.1820">
    <property type="entry name" value="alpha/beta hydrolase"/>
    <property type="match status" value="1"/>
</dbReference>
<dbReference type="PANTHER" id="PTHR43265:SF1">
    <property type="entry name" value="ESTERASE ESTD"/>
    <property type="match status" value="1"/>
</dbReference>
<dbReference type="AlphaFoldDB" id="A0A239CMY4"/>
<dbReference type="GO" id="GO:0052689">
    <property type="term" value="F:carboxylic ester hydrolase activity"/>
    <property type="evidence" value="ECO:0007669"/>
    <property type="project" value="TreeGrafter"/>
</dbReference>
<reference evidence="3 4" key="1">
    <citation type="submission" date="2017-06" db="EMBL/GenBank/DDBJ databases">
        <authorList>
            <person name="Kim H.J."/>
            <person name="Triplett B.A."/>
        </authorList>
    </citation>
    <scope>NUCLEOTIDE SEQUENCE [LARGE SCALE GENOMIC DNA]</scope>
    <source>
        <strain evidence="3 4">DSM 25597</strain>
    </source>
</reference>
<keyword evidence="4" id="KW-1185">Reference proteome</keyword>